<dbReference type="SUPFAM" id="SSF49464">
    <property type="entry name" value="Carboxypeptidase regulatory domain-like"/>
    <property type="match status" value="1"/>
</dbReference>
<gene>
    <name evidence="1" type="ORF">LX64_02895</name>
</gene>
<reference evidence="1 2" key="1">
    <citation type="submission" date="2018-06" db="EMBL/GenBank/DDBJ databases">
        <title>Genomic Encyclopedia of Archaeal and Bacterial Type Strains, Phase II (KMG-II): from individual species to whole genera.</title>
        <authorList>
            <person name="Goeker M."/>
        </authorList>
    </citation>
    <scope>NUCLEOTIDE SEQUENCE [LARGE SCALE GENOMIC DNA]</scope>
    <source>
        <strain evidence="1 2">DSM 23857</strain>
    </source>
</reference>
<comment type="caution">
    <text evidence="1">The sequence shown here is derived from an EMBL/GenBank/DDBJ whole genome shotgun (WGS) entry which is preliminary data.</text>
</comment>
<sequence length="255" mass="29154">MKQNLSKYTVALLLFTVLGFVRAQAQLVRTSGMVSDADTHTGLPGVSIWNKTSRQGTVSNETGRYFLEAMPGDTIEFTMVSYVRSTIVIPAISSTMNVELKKQIFGLPQVTIRGSIYKQDSLANRQEYGRYFGYKRPGAVDVLKTLPFNPVTALSYLVPSKARKRKEMFGKSLEYWEKEHYIDYRFNEEMIARITKLEGDDLEKFMNQYRPSYSFLQTASEYDFLLYIKQSYERFIANGKGGITMPKDTIPGNNK</sequence>
<dbReference type="InterPro" id="IPR008969">
    <property type="entry name" value="CarboxyPept-like_regulatory"/>
</dbReference>
<evidence type="ECO:0000313" key="1">
    <source>
        <dbReference type="EMBL" id="RAJ04018.1"/>
    </source>
</evidence>
<dbReference type="AlphaFoldDB" id="A0A327QJ59"/>
<keyword evidence="1" id="KW-0121">Carboxypeptidase</keyword>
<evidence type="ECO:0000313" key="2">
    <source>
        <dbReference type="Proteomes" id="UP000249547"/>
    </source>
</evidence>
<organism evidence="1 2">
    <name type="scientific">Chitinophaga skermanii</name>
    <dbReference type="NCBI Taxonomy" id="331697"/>
    <lineage>
        <taxon>Bacteria</taxon>
        <taxon>Pseudomonadati</taxon>
        <taxon>Bacteroidota</taxon>
        <taxon>Chitinophagia</taxon>
        <taxon>Chitinophagales</taxon>
        <taxon>Chitinophagaceae</taxon>
        <taxon>Chitinophaga</taxon>
    </lineage>
</organism>
<dbReference type="Gene3D" id="2.60.40.1120">
    <property type="entry name" value="Carboxypeptidase-like, regulatory domain"/>
    <property type="match status" value="1"/>
</dbReference>
<name>A0A327QJ59_9BACT</name>
<dbReference type="OrthoDB" id="714262at2"/>
<dbReference type="Proteomes" id="UP000249547">
    <property type="component" value="Unassembled WGS sequence"/>
</dbReference>
<keyword evidence="2" id="KW-1185">Reference proteome</keyword>
<dbReference type="EMBL" id="QLLL01000005">
    <property type="protein sequence ID" value="RAJ04018.1"/>
    <property type="molecule type" value="Genomic_DNA"/>
</dbReference>
<dbReference type="GO" id="GO:0004180">
    <property type="term" value="F:carboxypeptidase activity"/>
    <property type="evidence" value="ECO:0007669"/>
    <property type="project" value="UniProtKB-KW"/>
</dbReference>
<accession>A0A327QJ59</accession>
<protein>
    <submittedName>
        <fullName evidence="1">Carboxypeptidase-like protein</fullName>
    </submittedName>
</protein>
<dbReference type="Pfam" id="PF13715">
    <property type="entry name" value="CarbopepD_reg_2"/>
    <property type="match status" value="1"/>
</dbReference>
<proteinExistence type="predicted"/>
<dbReference type="RefSeq" id="WP_111598337.1">
    <property type="nucleotide sequence ID" value="NZ_QLLL01000005.1"/>
</dbReference>
<keyword evidence="1" id="KW-0645">Protease</keyword>
<keyword evidence="1" id="KW-0378">Hydrolase</keyword>